<protein>
    <submittedName>
        <fullName evidence="2">Uncharacterized protein</fullName>
    </submittedName>
</protein>
<comment type="caution">
    <text evidence="2">The sequence shown here is derived from an EMBL/GenBank/DDBJ whole genome shotgun (WGS) entry which is preliminary data.</text>
</comment>
<keyword evidence="1" id="KW-0175">Coiled coil</keyword>
<evidence type="ECO:0000313" key="2">
    <source>
        <dbReference type="EMBL" id="TWG27645.1"/>
    </source>
</evidence>
<dbReference type="Proteomes" id="UP000319927">
    <property type="component" value="Unassembled WGS sequence"/>
</dbReference>
<name>A0A561WUW6_9ACTN</name>
<dbReference type="AlphaFoldDB" id="A0A561WUW6"/>
<gene>
    <name evidence="2" type="ORF">FHX75_11793</name>
</gene>
<reference evidence="2 3" key="1">
    <citation type="submission" date="2019-06" db="EMBL/GenBank/DDBJ databases">
        <title>Sequencing the genomes of 1000 actinobacteria strains.</title>
        <authorList>
            <person name="Klenk H.-P."/>
        </authorList>
    </citation>
    <scope>NUCLEOTIDE SEQUENCE [LARGE SCALE GENOMIC DNA]</scope>
    <source>
        <strain evidence="2 3">DSM 102131</strain>
    </source>
</reference>
<proteinExistence type="predicted"/>
<sequence length="151" mass="17094">MGRFPHVARTCRPPGRVIAMSTVSVPRPARTALSVPRGYVEYLQAKLLEAEAALTAMSEKYERTKARFDRCYARHGITPEEDIVNYINAKGMNPELKFWYAKVEHFQREVTAYGAALTGLDAARRMLGDDGYRVPEHGRVRNNRRALNRAG</sequence>
<accession>A0A561WUW6</accession>
<evidence type="ECO:0000313" key="3">
    <source>
        <dbReference type="Proteomes" id="UP000319927"/>
    </source>
</evidence>
<dbReference type="EMBL" id="VIXA01000001">
    <property type="protein sequence ID" value="TWG27645.1"/>
    <property type="molecule type" value="Genomic_DNA"/>
</dbReference>
<keyword evidence="3" id="KW-1185">Reference proteome</keyword>
<feature type="coiled-coil region" evidence="1">
    <location>
        <begin position="40"/>
        <end position="67"/>
    </location>
</feature>
<evidence type="ECO:0000256" key="1">
    <source>
        <dbReference type="SAM" id="Coils"/>
    </source>
</evidence>
<organism evidence="2 3">
    <name type="scientific">Micromonospora palomenae</name>
    <dbReference type="NCBI Taxonomy" id="1461247"/>
    <lineage>
        <taxon>Bacteria</taxon>
        <taxon>Bacillati</taxon>
        <taxon>Actinomycetota</taxon>
        <taxon>Actinomycetes</taxon>
        <taxon>Micromonosporales</taxon>
        <taxon>Micromonosporaceae</taxon>
        <taxon>Micromonospora</taxon>
    </lineage>
</organism>